<comment type="caution">
    <text evidence="1">The sequence shown here is derived from an EMBL/GenBank/DDBJ whole genome shotgun (WGS) entry which is preliminary data.</text>
</comment>
<name>A0AA87Q8S2_RHIRH</name>
<dbReference type="Proteomes" id="UP000026941">
    <property type="component" value="Unassembled WGS sequence"/>
</dbReference>
<accession>A0AA87Q8S2</accession>
<evidence type="ECO:0000313" key="1">
    <source>
        <dbReference type="EMBL" id="GAJ96077.1"/>
    </source>
</evidence>
<reference evidence="1 2" key="1">
    <citation type="submission" date="2014-05" db="EMBL/GenBank/DDBJ databases">
        <title>Whole genome shotgun sequence of Rhizobium rhizogenes NBRC 13257.</title>
        <authorList>
            <person name="Katano-Makiyama Y."/>
            <person name="Hosoyama A."/>
            <person name="Hashimoto M."/>
            <person name="Hosoyama Y."/>
            <person name="Noguchi M."/>
            <person name="Tsuchikane K."/>
            <person name="Kimura A."/>
            <person name="Ohji S."/>
            <person name="Ichikawa N."/>
            <person name="Yamazoe A."/>
            <person name="Fujita N."/>
        </authorList>
    </citation>
    <scope>NUCLEOTIDE SEQUENCE [LARGE SCALE GENOMIC DNA]</scope>
    <source>
        <strain evidence="1 2">NBRC 13257</strain>
    </source>
</reference>
<sequence length="187" mass="20457">MRIAVLGWGSLIWNPQQLEVIGHFNAGGPPLQIEFSRVSGNGRLTLVVDEQNGTVCPTFYAVSSSDDLGKARENLRSREGMTHINGAGFIDLTTGDLSERAKERHPQAIPGIEEWGRRNGFDAIVWTALASNFAEVTGREFSTDEAIAYLSALSSENFALAAEYIRMAPPQVQTPVRAAFAARWPHT</sequence>
<protein>
    <submittedName>
        <fullName evidence="1">Uncharacterized protein</fullName>
    </submittedName>
</protein>
<dbReference type="AlphaFoldDB" id="A0AA87Q8S2"/>
<dbReference type="RefSeq" id="WP_042475738.1">
    <property type="nucleotide sequence ID" value="NZ_BAYX01000016.1"/>
</dbReference>
<dbReference type="EMBL" id="BAYX01000016">
    <property type="protein sequence ID" value="GAJ96077.1"/>
    <property type="molecule type" value="Genomic_DNA"/>
</dbReference>
<gene>
    <name evidence="1" type="ORF">RRH01S_16_00270</name>
</gene>
<proteinExistence type="predicted"/>
<organism evidence="1 2">
    <name type="scientific">Rhizobium rhizogenes NBRC 13257</name>
    <dbReference type="NCBI Taxonomy" id="1220581"/>
    <lineage>
        <taxon>Bacteria</taxon>
        <taxon>Pseudomonadati</taxon>
        <taxon>Pseudomonadota</taxon>
        <taxon>Alphaproteobacteria</taxon>
        <taxon>Hyphomicrobiales</taxon>
        <taxon>Rhizobiaceae</taxon>
        <taxon>Rhizobium/Agrobacterium group</taxon>
        <taxon>Rhizobium</taxon>
    </lineage>
</organism>
<evidence type="ECO:0000313" key="2">
    <source>
        <dbReference type="Proteomes" id="UP000026941"/>
    </source>
</evidence>